<dbReference type="AlphaFoldDB" id="A0ABD5S2I1"/>
<dbReference type="EMBL" id="JBHSWU010000779">
    <property type="protein sequence ID" value="MFC6725918.1"/>
    <property type="molecule type" value="Genomic_DNA"/>
</dbReference>
<sequence>MRRVALAVVLLAVLAGVPSSGVGASGSPSPGAPADSVGDPGGSDVDAHVGSADAAAVQAANESGRTEIVIEVQPNANATWTVRTRYELETENDTRAFNRLVGDLKSNATNVTGEAAVFRNYAAQASNATGREMRITGVGYEGDVRDVTPEPDDEYEKLGVLTLSFTWTNFAATDDGGRLRVGDAFSAGDGGLWFPSLAENQRLVFVTPDGYTVERSISSETNGNRRIIDDARRFERGVWFVYAPEEGTADGTTPPQGEGPFAGGVDPLLVGGS</sequence>
<feature type="domain" description="DUF7345" evidence="2">
    <location>
        <begin position="70"/>
        <end position="211"/>
    </location>
</feature>
<accession>A0ABD5S2I1</accession>
<dbReference type="Pfam" id="PF24036">
    <property type="entry name" value="DUF7345"/>
    <property type="match status" value="1"/>
</dbReference>
<gene>
    <name evidence="3" type="ORF">ACFQE1_16405</name>
</gene>
<protein>
    <recommendedName>
        <fullName evidence="2">DUF7345 domain-containing protein</fullName>
    </recommendedName>
</protein>
<evidence type="ECO:0000256" key="1">
    <source>
        <dbReference type="SAM" id="MobiDB-lite"/>
    </source>
</evidence>
<feature type="region of interest" description="Disordered" evidence="1">
    <location>
        <begin position="21"/>
        <end position="48"/>
    </location>
</feature>
<reference evidence="3 4" key="1">
    <citation type="journal article" date="2019" name="Int. J. Syst. Evol. Microbiol.">
        <title>The Global Catalogue of Microorganisms (GCM) 10K type strain sequencing project: providing services to taxonomists for standard genome sequencing and annotation.</title>
        <authorList>
            <consortium name="The Broad Institute Genomics Platform"/>
            <consortium name="The Broad Institute Genome Sequencing Center for Infectious Disease"/>
            <person name="Wu L."/>
            <person name="Ma J."/>
        </authorList>
    </citation>
    <scope>NUCLEOTIDE SEQUENCE [LARGE SCALE GENOMIC DNA]</scope>
    <source>
        <strain evidence="3 4">NBRC 111368</strain>
    </source>
</reference>
<name>A0ABD5S2I1_9EURY</name>
<feature type="region of interest" description="Disordered" evidence="1">
    <location>
        <begin position="246"/>
        <end position="273"/>
    </location>
</feature>
<comment type="caution">
    <text evidence="3">The sequence shown here is derived from an EMBL/GenBank/DDBJ whole genome shotgun (WGS) entry which is preliminary data.</text>
</comment>
<dbReference type="Proteomes" id="UP001596328">
    <property type="component" value="Unassembled WGS sequence"/>
</dbReference>
<proteinExistence type="predicted"/>
<evidence type="ECO:0000259" key="2">
    <source>
        <dbReference type="Pfam" id="PF24036"/>
    </source>
</evidence>
<keyword evidence="4" id="KW-1185">Reference proteome</keyword>
<evidence type="ECO:0000313" key="3">
    <source>
        <dbReference type="EMBL" id="MFC6725918.1"/>
    </source>
</evidence>
<evidence type="ECO:0000313" key="4">
    <source>
        <dbReference type="Proteomes" id="UP001596328"/>
    </source>
</evidence>
<dbReference type="InterPro" id="IPR055769">
    <property type="entry name" value="DUF7345"/>
</dbReference>
<organism evidence="3 4">
    <name type="scientific">Halobium palmae</name>
    <dbReference type="NCBI Taxonomy" id="1776492"/>
    <lineage>
        <taxon>Archaea</taxon>
        <taxon>Methanobacteriati</taxon>
        <taxon>Methanobacteriota</taxon>
        <taxon>Stenosarchaea group</taxon>
        <taxon>Halobacteria</taxon>
        <taxon>Halobacteriales</taxon>
        <taxon>Haloferacaceae</taxon>
        <taxon>Halobium</taxon>
    </lineage>
</organism>